<organism evidence="2 3">
    <name type="scientific">Sulfitobacter brevis</name>
    <dbReference type="NCBI Taxonomy" id="74348"/>
    <lineage>
        <taxon>Bacteria</taxon>
        <taxon>Pseudomonadati</taxon>
        <taxon>Pseudomonadota</taxon>
        <taxon>Alphaproteobacteria</taxon>
        <taxon>Rhodobacterales</taxon>
        <taxon>Roseobacteraceae</taxon>
        <taxon>Sulfitobacter</taxon>
    </lineage>
</organism>
<dbReference type="STRING" id="74348.SAMN04488523_10673"/>
<keyword evidence="3" id="KW-1185">Reference proteome</keyword>
<dbReference type="EMBL" id="FOMW01000006">
    <property type="protein sequence ID" value="SFE27668.1"/>
    <property type="molecule type" value="Genomic_DNA"/>
</dbReference>
<feature type="transmembrane region" description="Helical" evidence="1">
    <location>
        <begin position="63"/>
        <end position="88"/>
    </location>
</feature>
<dbReference type="RefSeq" id="WP_093923640.1">
    <property type="nucleotide sequence ID" value="NZ_FOMW01000006.1"/>
</dbReference>
<dbReference type="Proteomes" id="UP000198977">
    <property type="component" value="Unassembled WGS sequence"/>
</dbReference>
<feature type="transmembrane region" description="Helical" evidence="1">
    <location>
        <begin position="109"/>
        <end position="137"/>
    </location>
</feature>
<protein>
    <recommendedName>
        <fullName evidence="4">DUF4013 domain-containing protein</fullName>
    </recommendedName>
</protein>
<keyword evidence="1" id="KW-0812">Transmembrane</keyword>
<sequence>MNTAMAIISHAVRMLTYDTRTTLQILLPPLALVVGSAAAAAVLAPSALHLLYIQVPNDDLPTVASLAVLLGLGIIGLTGYALMAILWHRHVLLNGDARSAALRPDVPTVFSYLWRATLVGLVQMLVSIPIAFAMALVGGAALSTGASPSLLIFVVLGVLSGVLFLWVALRISMVLPAAAMGQKMRIAESWQITASAATPILGAALILALLNGVISLAATTLLPDAPGIRLVIETVIYALEGLVFISVLTTLYGHLVEGRPLHQPTEE</sequence>
<evidence type="ECO:0000313" key="3">
    <source>
        <dbReference type="Proteomes" id="UP000198977"/>
    </source>
</evidence>
<feature type="transmembrane region" description="Helical" evidence="1">
    <location>
        <begin position="234"/>
        <end position="255"/>
    </location>
</feature>
<evidence type="ECO:0008006" key="4">
    <source>
        <dbReference type="Google" id="ProtNLM"/>
    </source>
</evidence>
<feature type="transmembrane region" description="Helical" evidence="1">
    <location>
        <begin position="190"/>
        <end position="214"/>
    </location>
</feature>
<keyword evidence="1" id="KW-1133">Transmembrane helix</keyword>
<dbReference type="OrthoDB" id="7704812at2"/>
<keyword evidence="1" id="KW-0472">Membrane</keyword>
<evidence type="ECO:0000313" key="2">
    <source>
        <dbReference type="EMBL" id="SFE27668.1"/>
    </source>
</evidence>
<feature type="transmembrane region" description="Helical" evidence="1">
    <location>
        <begin position="149"/>
        <end position="169"/>
    </location>
</feature>
<proteinExistence type="predicted"/>
<name>A0A1I1Z8N3_9RHOB</name>
<gene>
    <name evidence="2" type="ORF">SAMN04488523_10673</name>
</gene>
<reference evidence="2 3" key="1">
    <citation type="submission" date="2016-10" db="EMBL/GenBank/DDBJ databases">
        <authorList>
            <person name="de Groot N.N."/>
        </authorList>
    </citation>
    <scope>NUCLEOTIDE SEQUENCE [LARGE SCALE GENOMIC DNA]</scope>
    <source>
        <strain evidence="2 3">DSM 11443</strain>
    </source>
</reference>
<accession>A0A1I1Z8N3</accession>
<evidence type="ECO:0000256" key="1">
    <source>
        <dbReference type="SAM" id="Phobius"/>
    </source>
</evidence>
<dbReference type="AlphaFoldDB" id="A0A1I1Z8N3"/>